<dbReference type="SUPFAM" id="SSF51366">
    <property type="entry name" value="Ribulose-phoshate binding barrel"/>
    <property type="match status" value="1"/>
</dbReference>
<evidence type="ECO:0000256" key="15">
    <source>
        <dbReference type="ARBA" id="ARBA00033428"/>
    </source>
</evidence>
<dbReference type="InterPro" id="IPR029057">
    <property type="entry name" value="PRTase-like"/>
</dbReference>
<dbReference type="Pfam" id="PF00156">
    <property type="entry name" value="Pribosyltran"/>
    <property type="match status" value="1"/>
</dbReference>
<name>A0A6G8D811_PHATR</name>
<dbReference type="NCBIfam" id="TIGR02127">
    <property type="entry name" value="pyrF_sub2"/>
    <property type="match status" value="1"/>
</dbReference>
<evidence type="ECO:0000256" key="5">
    <source>
        <dbReference type="ARBA" id="ARBA00008847"/>
    </source>
</evidence>
<dbReference type="InterPro" id="IPR018089">
    <property type="entry name" value="OMPdecase_AS"/>
</dbReference>
<evidence type="ECO:0000256" key="4">
    <source>
        <dbReference type="ARBA" id="ARBA00006340"/>
    </source>
</evidence>
<feature type="domain" description="Orotidine 5'-phosphate decarboxylase" evidence="17">
    <location>
        <begin position="20"/>
        <end position="269"/>
    </location>
</feature>
<comment type="subunit">
    <text evidence="6">Homodimer.</text>
</comment>
<dbReference type="GO" id="GO:0004588">
    <property type="term" value="F:orotate phosphoribosyltransferase activity"/>
    <property type="evidence" value="ECO:0007669"/>
    <property type="project" value="UniProtKB-EC"/>
</dbReference>
<comment type="pathway">
    <text evidence="3">Pyrimidine metabolism; UMP biosynthesis via de novo pathway; UMP from orotate: step 1/2.</text>
</comment>
<dbReference type="InterPro" id="IPR023031">
    <property type="entry name" value="OPRT"/>
</dbReference>
<dbReference type="InterPro" id="IPR011060">
    <property type="entry name" value="RibuloseP-bd_barrel"/>
</dbReference>
<dbReference type="Pfam" id="PF00215">
    <property type="entry name" value="OMPdecase"/>
    <property type="match status" value="1"/>
</dbReference>
<evidence type="ECO:0000256" key="3">
    <source>
        <dbReference type="ARBA" id="ARBA00004889"/>
    </source>
</evidence>
<keyword evidence="10" id="KW-0328">Glycosyltransferase</keyword>
<keyword evidence="14 18" id="KW-0456">Lyase</keyword>
<dbReference type="InterPro" id="IPR011995">
    <property type="entry name" value="OMPdecase_type-2"/>
</dbReference>
<dbReference type="Gene3D" id="3.40.50.2020">
    <property type="match status" value="1"/>
</dbReference>
<dbReference type="NCBIfam" id="TIGR00336">
    <property type="entry name" value="pyrE"/>
    <property type="match status" value="1"/>
</dbReference>
<dbReference type="GO" id="GO:0044205">
    <property type="term" value="P:'de novo' UMP biosynthetic process"/>
    <property type="evidence" value="ECO:0007669"/>
    <property type="project" value="UniProtKB-UniPathway"/>
</dbReference>
<dbReference type="InterPro" id="IPR013785">
    <property type="entry name" value="Aldolase_TIM"/>
</dbReference>
<dbReference type="InterPro" id="IPR001754">
    <property type="entry name" value="OMPdeCOase_dom"/>
</dbReference>
<keyword evidence="12" id="KW-0210">Decarboxylase</keyword>
<proteinExistence type="evidence at transcript level"/>
<comment type="similarity">
    <text evidence="4">Belongs to the purine/pyrimidine phosphoribosyltransferase family. PyrE subfamily.</text>
</comment>
<keyword evidence="13" id="KW-0665">Pyrimidine biosynthesis</keyword>
<dbReference type="GO" id="GO:0006207">
    <property type="term" value="P:'de novo' pyrimidine nucleobase biosynthetic process"/>
    <property type="evidence" value="ECO:0007669"/>
    <property type="project" value="InterPro"/>
</dbReference>
<evidence type="ECO:0000256" key="13">
    <source>
        <dbReference type="ARBA" id="ARBA00022975"/>
    </source>
</evidence>
<comment type="function">
    <text evidence="1">Catalyzes the transfer of a ribosyl phosphate group from 5-phosphoribose 1-diphosphate to orotate, leading to the formation of orotidine monophosphate (OMP).</text>
</comment>
<accession>A0A6G8D811</accession>
<evidence type="ECO:0000313" key="18">
    <source>
        <dbReference type="EMBL" id="QIL87251.1"/>
    </source>
</evidence>
<dbReference type="SMART" id="SM00934">
    <property type="entry name" value="OMPdecase"/>
    <property type="match status" value="1"/>
</dbReference>
<dbReference type="SUPFAM" id="SSF53271">
    <property type="entry name" value="PRTase-like"/>
    <property type="match status" value="1"/>
</dbReference>
<dbReference type="AlphaFoldDB" id="A0A6G8D811"/>
<dbReference type="Gene3D" id="3.20.20.70">
    <property type="entry name" value="Aldolase class I"/>
    <property type="match status" value="1"/>
</dbReference>
<dbReference type="InterPro" id="IPR004467">
    <property type="entry name" value="Or_phspho_trans_dom"/>
</dbReference>
<keyword evidence="11" id="KW-0808">Transferase</keyword>
<evidence type="ECO:0000256" key="2">
    <source>
        <dbReference type="ARBA" id="ARBA00004861"/>
    </source>
</evidence>
<evidence type="ECO:0000256" key="7">
    <source>
        <dbReference type="ARBA" id="ARBA00011971"/>
    </source>
</evidence>
<dbReference type="HAMAP" id="MF_01208">
    <property type="entry name" value="PyrE"/>
    <property type="match status" value="1"/>
</dbReference>
<evidence type="ECO:0000259" key="17">
    <source>
        <dbReference type="SMART" id="SM00934"/>
    </source>
</evidence>
<evidence type="ECO:0000256" key="10">
    <source>
        <dbReference type="ARBA" id="ARBA00022676"/>
    </source>
</evidence>
<dbReference type="UniPathway" id="UPA00070">
    <property type="reaction ID" value="UER00119"/>
</dbReference>
<dbReference type="PROSITE" id="PS00156">
    <property type="entry name" value="OMPDECASE"/>
    <property type="match status" value="1"/>
</dbReference>
<evidence type="ECO:0000256" key="14">
    <source>
        <dbReference type="ARBA" id="ARBA00023239"/>
    </source>
</evidence>
<dbReference type="EC" id="2.4.2.10" evidence="7"/>
<sequence>MATPSFRSKLEARVAAVNSLLCVGLDPHEKELFADGWEGVPEKNRCDAAFTFCKTLVDATLPYTACYKPNAAFFEALGDGGIAVLRRVCQNIIPDDVPILLDVKRGDIGSTAAAYAEACYGLGADCVTLSPLMGWDSVSPFVTEKYIHKGAFLLCKTSNPGSNDFLALGLSSNECLYERIAKLVGSEWAQQTESSLGLVVGATDPVALSKARKAAGDDTWILAPGVGAQGGDLLEAAQAGLNTKGTCMLIPVSRGISKATDPAQAAKELQERIQKARDQVVAAHMIKKSSDEDIKLYQREFLEFSLSLGVLKFGSFVLKSGRISPYFFNAGLFASGAALSKLGKAYASTIMSSELLAAGPNQVNFDVIFGPAYKGISLGAVVGSALYNDFEVDVGFAYDRKEAKDHGEGGKLVGTSLEGKRVLIVDDVITAGTAIRESHTLLNDVGALPVGVVIALDRAEIRSMEDKISAVQAVARDLSLLVVSIVSLPQLQTFLERSPDYGDETLEKVIKYRNEYGV</sequence>
<comment type="pathway">
    <text evidence="2">Pyrimidine metabolism; UMP biosynthesis via de novo pathway; UMP from orotate: step 2/2.</text>
</comment>
<evidence type="ECO:0000256" key="9">
    <source>
        <dbReference type="ARBA" id="ARBA00021923"/>
    </source>
</evidence>
<organism evidence="18">
    <name type="scientific">Phaeodactylum tricornutum</name>
    <name type="common">Diatom</name>
    <dbReference type="NCBI Taxonomy" id="2850"/>
    <lineage>
        <taxon>Eukaryota</taxon>
        <taxon>Sar</taxon>
        <taxon>Stramenopiles</taxon>
        <taxon>Ochrophyta</taxon>
        <taxon>Bacillariophyta</taxon>
        <taxon>Bacillariophyceae</taxon>
        <taxon>Bacillariophycidae</taxon>
        <taxon>Naviculales</taxon>
        <taxon>Phaeodactylaceae</taxon>
        <taxon>Phaeodactylum</taxon>
    </lineage>
</organism>
<evidence type="ECO:0000256" key="8">
    <source>
        <dbReference type="ARBA" id="ARBA00012321"/>
    </source>
</evidence>
<protein>
    <recommendedName>
        <fullName evidence="9">Orotidine 5'-phosphate decarboxylase</fullName>
        <ecNumber evidence="7">2.4.2.10</ecNumber>
        <ecNumber evidence="8">4.1.1.23</ecNumber>
    </recommendedName>
    <alternativeName>
        <fullName evidence="15">OMP decarboxylase</fullName>
    </alternativeName>
</protein>
<evidence type="ECO:0000256" key="12">
    <source>
        <dbReference type="ARBA" id="ARBA00022793"/>
    </source>
</evidence>
<comment type="catalytic activity">
    <reaction evidence="16">
        <text>orotidine 5'-phosphate + H(+) = UMP + CO2</text>
        <dbReference type="Rhea" id="RHEA:11596"/>
        <dbReference type="ChEBI" id="CHEBI:15378"/>
        <dbReference type="ChEBI" id="CHEBI:16526"/>
        <dbReference type="ChEBI" id="CHEBI:57538"/>
        <dbReference type="ChEBI" id="CHEBI:57865"/>
        <dbReference type="EC" id="4.1.1.23"/>
    </reaction>
</comment>
<dbReference type="InterPro" id="IPR000836">
    <property type="entry name" value="PRTase_dom"/>
</dbReference>
<evidence type="ECO:0000256" key="11">
    <source>
        <dbReference type="ARBA" id="ARBA00022679"/>
    </source>
</evidence>
<dbReference type="CDD" id="cd06223">
    <property type="entry name" value="PRTases_typeI"/>
    <property type="match status" value="1"/>
</dbReference>
<dbReference type="PANTHER" id="PTHR43375">
    <property type="entry name" value="OROTIDINE 5'-PHOSPHATE DECARBOXYLASE"/>
    <property type="match status" value="1"/>
</dbReference>
<dbReference type="EMBL" id="MN242209">
    <property type="protein sequence ID" value="QIL87251.1"/>
    <property type="molecule type" value="mRNA"/>
</dbReference>
<reference evidence="18" key="1">
    <citation type="submission" date="2019-07" db="EMBL/GenBank/DDBJ databases">
        <title>Generating stable auxotrophic mutants of Phaeodactylum tricornutum using CRISPR/Cas9 and establishing a plasmid-based complementation system.</title>
        <authorList>
            <person name="Slattery S."/>
            <person name="Wang H."/>
            <person name="Kocsis C."/>
            <person name="Urquhart B.L."/>
            <person name="Karas B.J."/>
            <person name="Edgell D.R."/>
        </authorList>
    </citation>
    <scope>NUCLEOTIDE SEQUENCE</scope>
    <source>
        <strain evidence="18">CCAP 1055/1</strain>
    </source>
</reference>
<dbReference type="EC" id="4.1.1.23" evidence="8"/>
<gene>
    <name evidence="18" type="primary">UMPS</name>
</gene>
<comment type="similarity">
    <text evidence="5">Belongs to the OMP decarboxylase family. Type 2 subfamily.</text>
</comment>
<dbReference type="GO" id="GO:0004590">
    <property type="term" value="F:orotidine-5'-phosphate decarboxylase activity"/>
    <property type="evidence" value="ECO:0007669"/>
    <property type="project" value="UniProtKB-EC"/>
</dbReference>
<evidence type="ECO:0000256" key="1">
    <source>
        <dbReference type="ARBA" id="ARBA00003769"/>
    </source>
</evidence>
<evidence type="ECO:0000256" key="16">
    <source>
        <dbReference type="ARBA" id="ARBA00049157"/>
    </source>
</evidence>
<dbReference type="FunFam" id="3.40.50.2020:FF:000008">
    <property type="entry name" value="Orotate phosphoribosyltransferase"/>
    <property type="match status" value="1"/>
</dbReference>
<evidence type="ECO:0000256" key="6">
    <source>
        <dbReference type="ARBA" id="ARBA00011738"/>
    </source>
</evidence>
<dbReference type="PANTHER" id="PTHR43375:SF1">
    <property type="entry name" value="OROTIDINE 5'-PHOSPHATE DECARBOXYLASE"/>
    <property type="match status" value="1"/>
</dbReference>
<dbReference type="CDD" id="cd04725">
    <property type="entry name" value="OMP_decarboxylase_like"/>
    <property type="match status" value="1"/>
</dbReference>